<dbReference type="Proteomes" id="UP000321793">
    <property type="component" value="Unassembled WGS sequence"/>
</dbReference>
<dbReference type="InterPro" id="IPR000639">
    <property type="entry name" value="Epox_hydrolase-like"/>
</dbReference>
<dbReference type="PANTHER" id="PTHR43798:SF31">
    <property type="entry name" value="AB HYDROLASE SUPERFAMILY PROTEIN YCLE"/>
    <property type="match status" value="1"/>
</dbReference>
<organism evidence="3 4">
    <name type="scientific">Knoellia locipacati</name>
    <dbReference type="NCBI Taxonomy" id="882824"/>
    <lineage>
        <taxon>Bacteria</taxon>
        <taxon>Bacillati</taxon>
        <taxon>Actinomycetota</taxon>
        <taxon>Actinomycetes</taxon>
        <taxon>Micrococcales</taxon>
        <taxon>Intrasporangiaceae</taxon>
        <taxon>Knoellia</taxon>
    </lineage>
</organism>
<dbReference type="InterPro" id="IPR050266">
    <property type="entry name" value="AB_hydrolase_sf"/>
</dbReference>
<dbReference type="EMBL" id="BKBA01000015">
    <property type="protein sequence ID" value="GEQ15295.1"/>
    <property type="molecule type" value="Genomic_DNA"/>
</dbReference>
<name>A0A512T506_9MICO</name>
<dbReference type="OrthoDB" id="63519at2"/>
<gene>
    <name evidence="3" type="ORF">KLO01_33420</name>
</gene>
<dbReference type="SUPFAM" id="SSF53474">
    <property type="entry name" value="alpha/beta-Hydrolases"/>
    <property type="match status" value="1"/>
</dbReference>
<keyword evidence="1 3" id="KW-0378">Hydrolase</keyword>
<protein>
    <submittedName>
        <fullName evidence="3">Alpha/beta hydrolase</fullName>
    </submittedName>
</protein>
<accession>A0A512T506</accession>
<dbReference type="InterPro" id="IPR000073">
    <property type="entry name" value="AB_hydrolase_1"/>
</dbReference>
<evidence type="ECO:0000256" key="1">
    <source>
        <dbReference type="ARBA" id="ARBA00022801"/>
    </source>
</evidence>
<dbReference type="Gene3D" id="3.40.50.1820">
    <property type="entry name" value="alpha/beta hydrolase"/>
    <property type="match status" value="1"/>
</dbReference>
<dbReference type="GO" id="GO:0016020">
    <property type="term" value="C:membrane"/>
    <property type="evidence" value="ECO:0007669"/>
    <property type="project" value="TreeGrafter"/>
</dbReference>
<feature type="domain" description="AB hydrolase-1" evidence="2">
    <location>
        <begin position="22"/>
        <end position="253"/>
    </location>
</feature>
<evidence type="ECO:0000259" key="2">
    <source>
        <dbReference type="Pfam" id="PF12697"/>
    </source>
</evidence>
<dbReference type="PRINTS" id="PR00111">
    <property type="entry name" value="ABHYDROLASE"/>
</dbReference>
<dbReference type="InterPro" id="IPR029058">
    <property type="entry name" value="AB_hydrolase_fold"/>
</dbReference>
<sequence length="278" mass="29855">MERVEVNGLEVAYERVGSGPPLVLVHGAALDSRSWRPQLDALADELTVVAWDEPGVGRSSVVPEGFGLAGFADALAGVVRHLGLGPAHLAGLSWGGTVVLECWRRHPDLVASLILMDTYAGWSGSLPADEVARRVEGVRRSLEAPAEDFDPTLPGLFGGEPSAEVVALLEEIAADVRPDTLALELGIMAATDLSDLLPEIDVPTLLVWGELDSRSTLEVARRFEADIDGSELVVVEGAGHVSNLEQPHVVNEAIREFCRRRTAGERRPRQDSNLQPTD</sequence>
<dbReference type="GO" id="GO:0016787">
    <property type="term" value="F:hydrolase activity"/>
    <property type="evidence" value="ECO:0007669"/>
    <property type="project" value="UniProtKB-KW"/>
</dbReference>
<dbReference type="Pfam" id="PF12697">
    <property type="entry name" value="Abhydrolase_6"/>
    <property type="match status" value="1"/>
</dbReference>
<dbReference type="AlphaFoldDB" id="A0A512T506"/>
<evidence type="ECO:0000313" key="4">
    <source>
        <dbReference type="Proteomes" id="UP000321793"/>
    </source>
</evidence>
<comment type="caution">
    <text evidence="3">The sequence shown here is derived from an EMBL/GenBank/DDBJ whole genome shotgun (WGS) entry which is preliminary data.</text>
</comment>
<reference evidence="3 4" key="1">
    <citation type="submission" date="2019-07" db="EMBL/GenBank/DDBJ databases">
        <title>Whole genome shotgun sequence of Knoellia locipacati NBRC 109775.</title>
        <authorList>
            <person name="Hosoyama A."/>
            <person name="Uohara A."/>
            <person name="Ohji S."/>
            <person name="Ichikawa N."/>
        </authorList>
    </citation>
    <scope>NUCLEOTIDE SEQUENCE [LARGE SCALE GENOMIC DNA]</scope>
    <source>
        <strain evidence="3 4">NBRC 109775</strain>
    </source>
</reference>
<proteinExistence type="predicted"/>
<dbReference type="PRINTS" id="PR00412">
    <property type="entry name" value="EPOXHYDRLASE"/>
</dbReference>
<evidence type="ECO:0000313" key="3">
    <source>
        <dbReference type="EMBL" id="GEQ15295.1"/>
    </source>
</evidence>
<keyword evidence="4" id="KW-1185">Reference proteome</keyword>
<dbReference type="PANTHER" id="PTHR43798">
    <property type="entry name" value="MONOACYLGLYCEROL LIPASE"/>
    <property type="match status" value="1"/>
</dbReference>